<dbReference type="EMBL" id="JXTC01000748">
    <property type="protein sequence ID" value="PON38546.1"/>
    <property type="molecule type" value="Genomic_DNA"/>
</dbReference>
<keyword evidence="3" id="KW-1185">Reference proteome</keyword>
<keyword evidence="1" id="KW-0812">Transmembrane</keyword>
<name>A0A2P5APR0_TREOI</name>
<keyword evidence="1" id="KW-0472">Membrane</keyword>
<reference evidence="3" key="1">
    <citation type="submission" date="2016-06" db="EMBL/GenBank/DDBJ databases">
        <title>Parallel loss of symbiosis genes in relatives of nitrogen-fixing non-legume Parasponia.</title>
        <authorList>
            <person name="Van Velzen R."/>
            <person name="Holmer R."/>
            <person name="Bu F."/>
            <person name="Rutten L."/>
            <person name="Van Zeijl A."/>
            <person name="Liu W."/>
            <person name="Santuari L."/>
            <person name="Cao Q."/>
            <person name="Sharma T."/>
            <person name="Shen D."/>
            <person name="Roswanjaya Y."/>
            <person name="Wardhani T."/>
            <person name="Kalhor M.S."/>
            <person name="Jansen J."/>
            <person name="Van den Hoogen J."/>
            <person name="Gungor B."/>
            <person name="Hartog M."/>
            <person name="Hontelez J."/>
            <person name="Verver J."/>
            <person name="Yang W.-C."/>
            <person name="Schijlen E."/>
            <person name="Repin R."/>
            <person name="Schilthuizen M."/>
            <person name="Schranz E."/>
            <person name="Heidstra R."/>
            <person name="Miyata K."/>
            <person name="Fedorova E."/>
            <person name="Kohlen W."/>
            <person name="Bisseling T."/>
            <person name="Smit S."/>
            <person name="Geurts R."/>
        </authorList>
    </citation>
    <scope>NUCLEOTIDE SEQUENCE [LARGE SCALE GENOMIC DNA]</scope>
    <source>
        <strain evidence="3">cv. RG33-2</strain>
    </source>
</reference>
<accession>A0A2P5APR0</accession>
<gene>
    <name evidence="2" type="ORF">TorRG33x02_344740</name>
</gene>
<dbReference type="InParanoid" id="A0A2P5APR0"/>
<proteinExistence type="predicted"/>
<sequence>LPILRLSLHHLLKLHTRALPLFVPLGTILNPIIAMDPPRPLLHFPFEPPPIIQFHSQDPPMELHAVKLHRLHRRLGGRRSRVQNEPETRISLRILMSLDQNHILYRPELAKELGHVVFLDPARQIPHENLPLLPEFDSGRVRILLAAVLLVFFLLAFVDSFRRRRSWHWRRRGRRRRRRELAGEPELLCNRVRILAVAGRNSIGAHEGFEWV</sequence>
<keyword evidence="1" id="KW-1133">Transmembrane helix</keyword>
<dbReference type="Proteomes" id="UP000237000">
    <property type="component" value="Unassembled WGS sequence"/>
</dbReference>
<feature type="non-terminal residue" evidence="2">
    <location>
        <position position="1"/>
    </location>
</feature>
<feature type="transmembrane region" description="Helical" evidence="1">
    <location>
        <begin position="141"/>
        <end position="161"/>
    </location>
</feature>
<evidence type="ECO:0000313" key="3">
    <source>
        <dbReference type="Proteomes" id="UP000237000"/>
    </source>
</evidence>
<organism evidence="2 3">
    <name type="scientific">Trema orientale</name>
    <name type="common">Charcoal tree</name>
    <name type="synonym">Celtis orientalis</name>
    <dbReference type="NCBI Taxonomy" id="63057"/>
    <lineage>
        <taxon>Eukaryota</taxon>
        <taxon>Viridiplantae</taxon>
        <taxon>Streptophyta</taxon>
        <taxon>Embryophyta</taxon>
        <taxon>Tracheophyta</taxon>
        <taxon>Spermatophyta</taxon>
        <taxon>Magnoliopsida</taxon>
        <taxon>eudicotyledons</taxon>
        <taxon>Gunneridae</taxon>
        <taxon>Pentapetalae</taxon>
        <taxon>rosids</taxon>
        <taxon>fabids</taxon>
        <taxon>Rosales</taxon>
        <taxon>Cannabaceae</taxon>
        <taxon>Trema</taxon>
    </lineage>
</organism>
<evidence type="ECO:0000313" key="2">
    <source>
        <dbReference type="EMBL" id="PON38546.1"/>
    </source>
</evidence>
<comment type="caution">
    <text evidence="2">The sequence shown here is derived from an EMBL/GenBank/DDBJ whole genome shotgun (WGS) entry which is preliminary data.</text>
</comment>
<protein>
    <submittedName>
        <fullName evidence="2">Uncharacterized protein</fullName>
    </submittedName>
</protein>
<dbReference type="AlphaFoldDB" id="A0A2P5APR0"/>
<evidence type="ECO:0000256" key="1">
    <source>
        <dbReference type="SAM" id="Phobius"/>
    </source>
</evidence>